<proteinExistence type="predicted"/>
<protein>
    <recommendedName>
        <fullName evidence="4">Retrotransposon gag domain-containing protein</fullName>
    </recommendedName>
</protein>
<feature type="compositionally biased region" description="Low complexity" evidence="1">
    <location>
        <begin position="187"/>
        <end position="202"/>
    </location>
</feature>
<keyword evidence="3" id="KW-1185">Reference proteome</keyword>
<dbReference type="HOGENOM" id="CLU_1047367_0_0_1"/>
<dbReference type="AlphaFoldDB" id="A0A061FX16"/>
<evidence type="ECO:0000256" key="1">
    <source>
        <dbReference type="SAM" id="MobiDB-lite"/>
    </source>
</evidence>
<organism evidence="2 3">
    <name type="scientific">Theobroma cacao</name>
    <name type="common">Cacao</name>
    <name type="synonym">Cocoa</name>
    <dbReference type="NCBI Taxonomy" id="3641"/>
    <lineage>
        <taxon>Eukaryota</taxon>
        <taxon>Viridiplantae</taxon>
        <taxon>Streptophyta</taxon>
        <taxon>Embryophyta</taxon>
        <taxon>Tracheophyta</taxon>
        <taxon>Spermatophyta</taxon>
        <taxon>Magnoliopsida</taxon>
        <taxon>eudicotyledons</taxon>
        <taxon>Gunneridae</taxon>
        <taxon>Pentapetalae</taxon>
        <taxon>rosids</taxon>
        <taxon>malvids</taxon>
        <taxon>Malvales</taxon>
        <taxon>Malvaceae</taxon>
        <taxon>Byttnerioideae</taxon>
        <taxon>Theobroma</taxon>
    </lineage>
</organism>
<sequence>MMAARMDDIQKIVEGRPTVQESPSSQGVRSVELVLFRLEDVAQEWYRSLCRGKPTDAAPLTWIAIEEMKIQRFVDGLVEPLFRAVAALDFNTYFAAVDCTQLIEMRTSESRVVKDRAKRAKTEGYQGRRDFSSCISSSSRQGGIASMAYQSQVSARGSNQPTSSAPLVATSSDYEASGSRGRGAVTSSQGRPSRSGRQSSIGRAQVRVYALTPKEAQTFNAVVSGTLSVYNMDARVLFDPGATHSFISPCFALRLGKDCVRREELS</sequence>
<gene>
    <name evidence="2" type="ORF">TCM_013491</name>
</gene>
<evidence type="ECO:0000313" key="2">
    <source>
        <dbReference type="EMBL" id="EOY21598.1"/>
    </source>
</evidence>
<name>A0A061FX16_THECC</name>
<dbReference type="Proteomes" id="UP000026915">
    <property type="component" value="Chromosome 3"/>
</dbReference>
<dbReference type="Gramene" id="EOY21598">
    <property type="protein sequence ID" value="EOY21598"/>
    <property type="gene ID" value="TCM_013491"/>
</dbReference>
<dbReference type="InParanoid" id="A0A061FX16"/>
<reference evidence="2 3" key="1">
    <citation type="journal article" date="2013" name="Genome Biol.">
        <title>The genome sequence of the most widely cultivated cacao type and its use to identify candidate genes regulating pod color.</title>
        <authorList>
            <person name="Motamayor J.C."/>
            <person name="Mockaitis K."/>
            <person name="Schmutz J."/>
            <person name="Haiminen N."/>
            <person name="Iii D.L."/>
            <person name="Cornejo O."/>
            <person name="Findley S.D."/>
            <person name="Zheng P."/>
            <person name="Utro F."/>
            <person name="Royaert S."/>
            <person name="Saski C."/>
            <person name="Jenkins J."/>
            <person name="Podicheti R."/>
            <person name="Zhao M."/>
            <person name="Scheffler B.E."/>
            <person name="Stack J.C."/>
            <person name="Feltus F.A."/>
            <person name="Mustiga G.M."/>
            <person name="Amores F."/>
            <person name="Phillips W."/>
            <person name="Marelli J.P."/>
            <person name="May G.D."/>
            <person name="Shapiro H."/>
            <person name="Ma J."/>
            <person name="Bustamante C.D."/>
            <person name="Schnell R.J."/>
            <person name="Main D."/>
            <person name="Gilbert D."/>
            <person name="Parida L."/>
            <person name="Kuhn D.N."/>
        </authorList>
    </citation>
    <scope>NUCLEOTIDE SEQUENCE [LARGE SCALE GENOMIC DNA]</scope>
    <source>
        <strain evidence="3">cv. Matina 1-6</strain>
    </source>
</reference>
<feature type="region of interest" description="Disordered" evidence="1">
    <location>
        <begin position="172"/>
        <end position="202"/>
    </location>
</feature>
<evidence type="ECO:0008006" key="4">
    <source>
        <dbReference type="Google" id="ProtNLM"/>
    </source>
</evidence>
<dbReference type="EMBL" id="CM001881">
    <property type="protein sequence ID" value="EOY21598.1"/>
    <property type="molecule type" value="Genomic_DNA"/>
</dbReference>
<dbReference type="Pfam" id="PF08284">
    <property type="entry name" value="RVP_2"/>
    <property type="match status" value="1"/>
</dbReference>
<accession>A0A061FX16</accession>
<evidence type="ECO:0000313" key="3">
    <source>
        <dbReference type="Proteomes" id="UP000026915"/>
    </source>
</evidence>